<dbReference type="SMART" id="SM00041">
    <property type="entry name" value="CT"/>
    <property type="match status" value="1"/>
</dbReference>
<sequence>MCVCVCVLVLVLSVCVCLYCVCVCTVCVFVCVCVCLYVCVCVCVCLYCVCVCMCVCVCVGVGTECVCVSVGTEPECRKTVGTLNYIKVDDCQSQQQIELHYCEGKCRSKSVYSLETNAVERECVCCASVATEPLSVPLLCSNGTLTHHNVLSVTACDCLAQHCT</sequence>
<reference evidence="5" key="3">
    <citation type="submission" date="2025-09" db="UniProtKB">
        <authorList>
            <consortium name="Ensembl"/>
        </authorList>
    </citation>
    <scope>IDENTIFICATION</scope>
</reference>
<keyword evidence="1 2" id="KW-1015">Disulfide bond</keyword>
<keyword evidence="6" id="KW-1185">Reference proteome</keyword>
<reference evidence="5" key="2">
    <citation type="submission" date="2025-08" db="UniProtKB">
        <authorList>
            <consortium name="Ensembl"/>
        </authorList>
    </citation>
    <scope>IDENTIFICATION</scope>
</reference>
<feature type="disulfide bond" evidence="2">
    <location>
        <begin position="106"/>
        <end position="158"/>
    </location>
</feature>
<protein>
    <recommendedName>
        <fullName evidence="4">CTCK domain-containing protein</fullName>
    </recommendedName>
</protein>
<organism evidence="5 6">
    <name type="scientific">Hucho hucho</name>
    <name type="common">huchen</name>
    <dbReference type="NCBI Taxonomy" id="62062"/>
    <lineage>
        <taxon>Eukaryota</taxon>
        <taxon>Metazoa</taxon>
        <taxon>Chordata</taxon>
        <taxon>Craniata</taxon>
        <taxon>Vertebrata</taxon>
        <taxon>Euteleostomi</taxon>
        <taxon>Actinopterygii</taxon>
        <taxon>Neopterygii</taxon>
        <taxon>Teleostei</taxon>
        <taxon>Protacanthopterygii</taxon>
        <taxon>Salmoniformes</taxon>
        <taxon>Salmonidae</taxon>
        <taxon>Salmoninae</taxon>
        <taxon>Hucho</taxon>
    </lineage>
</organism>
<dbReference type="PROSITE" id="PS01225">
    <property type="entry name" value="CTCK_2"/>
    <property type="match status" value="1"/>
</dbReference>
<feature type="domain" description="CTCK" evidence="4">
    <location>
        <begin position="76"/>
        <end position="164"/>
    </location>
</feature>
<feature type="disulfide bond" evidence="2">
    <location>
        <begin position="76"/>
        <end position="126"/>
    </location>
</feature>
<dbReference type="STRING" id="62062.ENSHHUP00000045708"/>
<dbReference type="GeneTree" id="ENSGT00940000155810"/>
<dbReference type="AlphaFoldDB" id="A0A4W5N6W1"/>
<reference evidence="6" key="1">
    <citation type="submission" date="2018-06" db="EMBL/GenBank/DDBJ databases">
        <title>Genome assembly of Danube salmon.</title>
        <authorList>
            <person name="Macqueen D.J."/>
            <person name="Gundappa M.K."/>
        </authorList>
    </citation>
    <scope>NUCLEOTIDE SEQUENCE [LARGE SCALE GENOMIC DNA]</scope>
</reference>
<accession>A0A4W5N6W1</accession>
<feature type="disulfide bond" evidence="2">
    <location>
        <begin position="91"/>
        <end position="140"/>
    </location>
</feature>
<dbReference type="InterPro" id="IPR006207">
    <property type="entry name" value="Cys_knot_C"/>
</dbReference>
<name>A0A4W5N6W1_9TELE</name>
<evidence type="ECO:0000313" key="5">
    <source>
        <dbReference type="Ensembl" id="ENSHHUP00000045708.1"/>
    </source>
</evidence>
<dbReference type="Proteomes" id="UP000314982">
    <property type="component" value="Unassembled WGS sequence"/>
</dbReference>
<dbReference type="PROSITE" id="PS01185">
    <property type="entry name" value="CTCK_1"/>
    <property type="match status" value="1"/>
</dbReference>
<evidence type="ECO:0000256" key="1">
    <source>
        <dbReference type="ARBA" id="ARBA00023157"/>
    </source>
</evidence>
<evidence type="ECO:0000313" key="6">
    <source>
        <dbReference type="Proteomes" id="UP000314982"/>
    </source>
</evidence>
<evidence type="ECO:0000259" key="4">
    <source>
        <dbReference type="PROSITE" id="PS01225"/>
    </source>
</evidence>
<evidence type="ECO:0000256" key="2">
    <source>
        <dbReference type="PROSITE-ProRule" id="PRU00039"/>
    </source>
</evidence>
<feature type="signal peptide" evidence="3">
    <location>
        <begin position="1"/>
        <end position="17"/>
    </location>
</feature>
<feature type="disulfide bond" evidence="2">
    <location>
        <begin position="102"/>
        <end position="156"/>
    </location>
</feature>
<keyword evidence="3" id="KW-0732">Signal</keyword>
<evidence type="ECO:0000256" key="3">
    <source>
        <dbReference type="SAM" id="SignalP"/>
    </source>
</evidence>
<feature type="chain" id="PRO_5021235096" description="CTCK domain-containing protein" evidence="3">
    <location>
        <begin position="18"/>
        <end position="164"/>
    </location>
</feature>
<proteinExistence type="predicted"/>
<dbReference type="Ensembl" id="ENSHHUT00000047399.1">
    <property type="protein sequence ID" value="ENSHHUP00000045708.1"/>
    <property type="gene ID" value="ENSHHUG00000027890.1"/>
</dbReference>